<dbReference type="InterPro" id="IPR013096">
    <property type="entry name" value="Cupin_2"/>
</dbReference>
<proteinExistence type="predicted"/>
<sequence>MQKVELRAVESGGYGLRTVFQSAGGKTRLIEGVLAPGGEIGPHTHPSGEDCGLVLSGVLTYWVSNSETISVLPGEVVFGWQQVIHGYRNDSSEPVHLLIFSTPGNNGLEYPGDGDAMVRHLPGAERKLTSAEGERQVCSEYSFFSFVTVGEAYADSGESLVVFVDSGEKRAYVFDREPVRLLPTRDKRLLRYAAQS</sequence>
<gene>
    <name evidence="2" type="ORF">O3V59_05375</name>
</gene>
<name>A0A9X3TNK6_9BACL</name>
<dbReference type="SUPFAM" id="SSF51182">
    <property type="entry name" value="RmlC-like cupins"/>
    <property type="match status" value="1"/>
</dbReference>
<dbReference type="EMBL" id="JAPYYP010000004">
    <property type="protein sequence ID" value="MDA5107781.1"/>
    <property type="molecule type" value="Genomic_DNA"/>
</dbReference>
<dbReference type="InterPro" id="IPR014710">
    <property type="entry name" value="RmlC-like_jellyroll"/>
</dbReference>
<dbReference type="InterPro" id="IPR011051">
    <property type="entry name" value="RmlC_Cupin_sf"/>
</dbReference>
<organism evidence="2 3">
    <name type="scientific">Brevibacillus thermoruber</name>
    <dbReference type="NCBI Taxonomy" id="33942"/>
    <lineage>
        <taxon>Bacteria</taxon>
        <taxon>Bacillati</taxon>
        <taxon>Bacillota</taxon>
        <taxon>Bacilli</taxon>
        <taxon>Bacillales</taxon>
        <taxon>Paenibacillaceae</taxon>
        <taxon>Brevibacillus</taxon>
    </lineage>
</organism>
<dbReference type="Proteomes" id="UP001151071">
    <property type="component" value="Unassembled WGS sequence"/>
</dbReference>
<reference evidence="2" key="1">
    <citation type="submission" date="2022-12" db="EMBL/GenBank/DDBJ databases">
        <title>Draft genome sequence of the thermophilic strain Brevibacillus thermoruber HT42, isolated from Los Humeros, Puebla, Mexico, with biotechnological potential.</title>
        <authorList>
            <person name="Lara Sanchez J."/>
            <person name="Solis Palacios R."/>
            <person name="Bustos Baena A.S."/>
            <person name="Ruz Baez A.E."/>
            <person name="Espinosa Luna G."/>
            <person name="Oliart Ros R.M."/>
        </authorList>
    </citation>
    <scope>NUCLEOTIDE SEQUENCE</scope>
    <source>
        <strain evidence="2">HT42</strain>
    </source>
</reference>
<evidence type="ECO:0000313" key="3">
    <source>
        <dbReference type="Proteomes" id="UP001151071"/>
    </source>
</evidence>
<feature type="domain" description="Cupin type-2" evidence="1">
    <location>
        <begin position="33"/>
        <end position="99"/>
    </location>
</feature>
<accession>A0A9X3TNK6</accession>
<dbReference type="Gene3D" id="2.60.120.10">
    <property type="entry name" value="Jelly Rolls"/>
    <property type="match status" value="1"/>
</dbReference>
<dbReference type="RefSeq" id="WP_271139632.1">
    <property type="nucleotide sequence ID" value="NZ_JAPYYP010000004.1"/>
</dbReference>
<dbReference type="Pfam" id="PF07883">
    <property type="entry name" value="Cupin_2"/>
    <property type="match status" value="1"/>
</dbReference>
<keyword evidence="3" id="KW-1185">Reference proteome</keyword>
<dbReference type="AlphaFoldDB" id="A0A9X3TNK6"/>
<evidence type="ECO:0000259" key="1">
    <source>
        <dbReference type="Pfam" id="PF07883"/>
    </source>
</evidence>
<evidence type="ECO:0000313" key="2">
    <source>
        <dbReference type="EMBL" id="MDA5107781.1"/>
    </source>
</evidence>
<comment type="caution">
    <text evidence="2">The sequence shown here is derived from an EMBL/GenBank/DDBJ whole genome shotgun (WGS) entry which is preliminary data.</text>
</comment>
<protein>
    <submittedName>
        <fullName evidence="2">Cupin domain-containing protein</fullName>
    </submittedName>
</protein>